<dbReference type="Proteomes" id="UP000245992">
    <property type="component" value="Unassembled WGS sequence"/>
</dbReference>
<gene>
    <name evidence="2" type="ORF">Y717_27115</name>
</gene>
<evidence type="ECO:0000256" key="1">
    <source>
        <dbReference type="SAM" id="Phobius"/>
    </source>
</evidence>
<keyword evidence="1" id="KW-0472">Membrane</keyword>
<dbReference type="PANTHER" id="PTHR21599">
    <property type="entry name" value="GLYCERATE KINASE"/>
    <property type="match status" value="1"/>
</dbReference>
<keyword evidence="1" id="KW-0812">Transmembrane</keyword>
<dbReference type="RefSeq" id="WP_165840624.1">
    <property type="nucleotide sequence ID" value="NZ_AZSP01000056.1"/>
</dbReference>
<name>A0A2T7TCH0_9ACTN</name>
<dbReference type="Pfam" id="PF02595">
    <property type="entry name" value="Gly_kinase"/>
    <property type="match status" value="1"/>
</dbReference>
<dbReference type="AlphaFoldDB" id="A0A2T7TCH0"/>
<evidence type="ECO:0000313" key="3">
    <source>
        <dbReference type="Proteomes" id="UP000245992"/>
    </source>
</evidence>
<evidence type="ECO:0000313" key="2">
    <source>
        <dbReference type="EMBL" id="PVE12860.1"/>
    </source>
</evidence>
<dbReference type="GO" id="GO:0008887">
    <property type="term" value="F:glycerate kinase activity"/>
    <property type="evidence" value="ECO:0007669"/>
    <property type="project" value="InterPro"/>
</dbReference>
<dbReference type="EMBL" id="AZSP01000056">
    <property type="protein sequence ID" value="PVE12860.1"/>
    <property type="molecule type" value="Genomic_DNA"/>
</dbReference>
<dbReference type="STRING" id="1440053.GCA_000718095_06500"/>
<dbReference type="InterPro" id="IPR036129">
    <property type="entry name" value="Glycerate_kinase_sf"/>
</dbReference>
<dbReference type="PANTHER" id="PTHR21599:SF0">
    <property type="entry name" value="GLYCERATE KINASE"/>
    <property type="match status" value="1"/>
</dbReference>
<comment type="caution">
    <text evidence="2">The sequence shown here is derived from an EMBL/GenBank/DDBJ whole genome shotgun (WGS) entry which is preliminary data.</text>
</comment>
<reference evidence="2 3" key="1">
    <citation type="submission" date="2013-12" db="EMBL/GenBank/DDBJ databases">
        <title>Annotated genome of Streptomyces scopuliridis.</title>
        <authorList>
            <person name="Olson J.B."/>
        </authorList>
    </citation>
    <scope>NUCLEOTIDE SEQUENCE [LARGE SCALE GENOMIC DNA]</scope>
    <source>
        <strain evidence="2 3">RB72</strain>
    </source>
</reference>
<dbReference type="Gene3D" id="3.40.50.10350">
    <property type="entry name" value="Glycerate kinase, domain 1"/>
    <property type="match status" value="1"/>
</dbReference>
<dbReference type="InterPro" id="IPR004381">
    <property type="entry name" value="Glycerate_kinase"/>
</dbReference>
<evidence type="ECO:0008006" key="4">
    <source>
        <dbReference type="Google" id="ProtNLM"/>
    </source>
</evidence>
<dbReference type="InterPro" id="IPR018197">
    <property type="entry name" value="Glycerate_kinase_RE-like"/>
</dbReference>
<sequence>MTTAVTTPVKRADSRRISARVRILLWLLVVMAVALTAVATTTRSILLRDVDHRISQLLTQETGEFANFVSQGVDPETGQRFSDPRRLLRVFLQRQYSDPDEELLGLTRAAAPKPHVIRQRRDLPDATELLVACNPFNVLCGPRGVARVFGPQKGADPARVEELSLALERWAAVLTRDLSPGTDLRTAPGTGASGGLGAGLAALGARLLPRFDVLLDRLDLDARLARADLVITAEGALDHQTVRGKIPAEVARRAHASGVPVLVLAGTIGQGAHEVRAVGVDAYSSILPAPVALPEALDRGGEFLADATERALRMVLLGTRLAPVAA</sequence>
<dbReference type="GO" id="GO:0031388">
    <property type="term" value="P:organic acid phosphorylation"/>
    <property type="evidence" value="ECO:0007669"/>
    <property type="project" value="InterPro"/>
</dbReference>
<organism evidence="2 3">
    <name type="scientific">Streptomyces scopuliridis RB72</name>
    <dbReference type="NCBI Taxonomy" id="1440053"/>
    <lineage>
        <taxon>Bacteria</taxon>
        <taxon>Bacillati</taxon>
        <taxon>Actinomycetota</taxon>
        <taxon>Actinomycetes</taxon>
        <taxon>Kitasatosporales</taxon>
        <taxon>Streptomycetaceae</taxon>
        <taxon>Streptomyces</taxon>
    </lineage>
</organism>
<keyword evidence="1" id="KW-1133">Transmembrane helix</keyword>
<protein>
    <recommendedName>
        <fullName evidence="4">Glycerate kinase</fullName>
    </recommendedName>
</protein>
<feature type="transmembrane region" description="Helical" evidence="1">
    <location>
        <begin position="21"/>
        <end position="39"/>
    </location>
</feature>
<accession>A0A2T7TCH0</accession>
<dbReference type="SUPFAM" id="SSF110738">
    <property type="entry name" value="Glycerate kinase I"/>
    <property type="match status" value="1"/>
</dbReference>
<dbReference type="NCBIfam" id="TIGR00045">
    <property type="entry name" value="glycerate kinase"/>
    <property type="match status" value="1"/>
</dbReference>
<proteinExistence type="predicted"/>
<keyword evidence="3" id="KW-1185">Reference proteome</keyword>